<dbReference type="Pfam" id="PF05834">
    <property type="entry name" value="Lycopene_cycl"/>
    <property type="match status" value="1"/>
</dbReference>
<dbReference type="InterPro" id="IPR010108">
    <property type="entry name" value="Lycopene_cyclase_b/e"/>
</dbReference>
<comment type="similarity">
    <text evidence="2">Belongs to the lycopene cyclase family.</text>
</comment>
<dbReference type="PANTHER" id="PTHR39757">
    <property type="match status" value="1"/>
</dbReference>
<evidence type="ECO:0000313" key="4">
    <source>
        <dbReference type="EMBL" id="AKT95178.1"/>
    </source>
</evidence>
<reference evidence="4" key="1">
    <citation type="submission" date="2015-02" db="EMBL/GenBank/DDBJ databases">
        <title>Characterization and expression pattern study of lycopene epsilon-cyclase from Haematococcus pluvialis under light stress.</title>
        <authorList>
            <person name="Lao Y.M."/>
            <person name="Jin H."/>
            <person name="Cai Z.H."/>
        </authorList>
    </citation>
    <scope>NUCLEOTIDE SEQUENCE</scope>
</reference>
<dbReference type="EC" id="1.14.-.-" evidence="4"/>
<dbReference type="NCBIfam" id="TIGR01790">
    <property type="entry name" value="carotene-cycl"/>
    <property type="match status" value="1"/>
</dbReference>
<evidence type="ECO:0000256" key="1">
    <source>
        <dbReference type="ARBA" id="ARBA00004829"/>
    </source>
</evidence>
<accession>A0A0K1HSD1</accession>
<evidence type="ECO:0000256" key="2">
    <source>
        <dbReference type="ARBA" id="ARBA00006599"/>
    </source>
</evidence>
<dbReference type="SUPFAM" id="SSF51905">
    <property type="entry name" value="FAD/NAD(P)-binding domain"/>
    <property type="match status" value="1"/>
</dbReference>
<name>A0A0K1HSD1_HAELA</name>
<sequence>MAAAQGSLTTRQCLAASRSSAAPTRLQPLRVATVARPIVESPTSPQDSHLRIPVVQDQNQLVRVGHYEAALVRQQASKPDSGQDAIASSLHKPDMSKLHDAVVVGAGPAGMYLAAELAKRGLSTVLVGLDMPLVNNYGVWTDEFKALGLEHTLERSWPDASCFFGEGKPVRLGRGYGRVSRRKLREHLVAMCAEAGVAFLAAEVDSLQVAVGGGSTTLSMLHGGQLRARLVTLAAGAAAGKFLRYEEGAPSVASQTAYGIEAEVEGYHEAFPGNEMLFMDFRRHHTGVWEQSAPKIRVGSHPNAGDGEWGTSGEVPSFLYAMPLGGDRVFLEETCLVAKPALPFAVLKRRLERRMAAHGIRVKKVHEEEWSYIPVGGPLPKGDQAVAAFGAAANLVHPATGFSVSRSFREAPRVADELAACIRAGLGVRQASARVWSTLWPQEKRTQTAFHVFGMELLATLDLASTNAFFGTFFKLPSYYWRGYMASQLSSGELIIFALLTFTLANNDIRAKLMVHLFSDPAGRYLLDAYVKRYRDSPSPSPSSSPSSSLSALPPPAPAPAAEVKLPASLEPNQA</sequence>
<keyword evidence="4" id="KW-0560">Oxidoreductase</keyword>
<dbReference type="AlphaFoldDB" id="A0A0K1HSD1"/>
<comment type="pathway">
    <text evidence="1">Carotenoid biosynthesis.</text>
</comment>
<dbReference type="GO" id="GO:0016705">
    <property type="term" value="F:oxidoreductase activity, acting on paired donors, with incorporation or reduction of molecular oxygen"/>
    <property type="evidence" value="ECO:0007669"/>
    <property type="project" value="InterPro"/>
</dbReference>
<feature type="region of interest" description="Disordered" evidence="3">
    <location>
        <begin position="1"/>
        <end position="20"/>
    </location>
</feature>
<dbReference type="GO" id="GO:0016117">
    <property type="term" value="P:carotenoid biosynthetic process"/>
    <property type="evidence" value="ECO:0007669"/>
    <property type="project" value="InterPro"/>
</dbReference>
<evidence type="ECO:0000256" key="3">
    <source>
        <dbReference type="SAM" id="MobiDB-lite"/>
    </source>
</evidence>
<dbReference type="GO" id="GO:0016860">
    <property type="term" value="F:intramolecular oxidoreductase activity"/>
    <property type="evidence" value="ECO:0007669"/>
    <property type="project" value="UniProtKB-ARBA"/>
</dbReference>
<proteinExistence type="evidence at transcript level"/>
<protein>
    <submittedName>
        <fullName evidence="4">Chloroplast lycopene epsilon-cyclase</fullName>
        <ecNumber evidence="4">1.14.-.-</ecNumber>
    </submittedName>
</protein>
<feature type="compositionally biased region" description="Low complexity" evidence="3">
    <location>
        <begin position="542"/>
        <end position="552"/>
    </location>
</feature>
<dbReference type="Gene3D" id="3.50.50.60">
    <property type="entry name" value="FAD/NAD(P)-binding domain"/>
    <property type="match status" value="1"/>
</dbReference>
<dbReference type="EMBL" id="KP780060">
    <property type="protein sequence ID" value="AKT95178.1"/>
    <property type="molecule type" value="mRNA"/>
</dbReference>
<dbReference type="InterPro" id="IPR036188">
    <property type="entry name" value="FAD/NAD-bd_sf"/>
</dbReference>
<organism evidence="4">
    <name type="scientific">Haematococcus lacustris</name>
    <name type="common">Green alga</name>
    <name type="synonym">Haematococcus pluvialis</name>
    <dbReference type="NCBI Taxonomy" id="44745"/>
    <lineage>
        <taxon>Eukaryota</taxon>
        <taxon>Viridiplantae</taxon>
        <taxon>Chlorophyta</taxon>
        <taxon>core chlorophytes</taxon>
        <taxon>Chlorophyceae</taxon>
        <taxon>CS clade</taxon>
        <taxon>Chlamydomonadales</taxon>
        <taxon>Haematococcaceae</taxon>
        <taxon>Haematococcus</taxon>
    </lineage>
</organism>
<feature type="region of interest" description="Disordered" evidence="3">
    <location>
        <begin position="535"/>
        <end position="575"/>
    </location>
</feature>
<dbReference type="PANTHER" id="PTHR39757:SF3">
    <property type="entry name" value="LYCOPENE EPSILON CYCLASE, CHLOROPLASTIC"/>
    <property type="match status" value="1"/>
</dbReference>